<evidence type="ECO:0000256" key="1">
    <source>
        <dbReference type="SAM" id="MobiDB-lite"/>
    </source>
</evidence>
<feature type="region of interest" description="Disordered" evidence="1">
    <location>
        <begin position="216"/>
        <end position="242"/>
    </location>
</feature>
<reference evidence="3 4" key="1">
    <citation type="submission" date="2023-01" db="EMBL/GenBank/DDBJ databases">
        <title>Analysis of 21 Apiospora genomes using comparative genomics revels a genus with tremendous synthesis potential of carbohydrate active enzymes and secondary metabolites.</title>
        <authorList>
            <person name="Sorensen T."/>
        </authorList>
    </citation>
    <scope>NUCLEOTIDE SEQUENCE [LARGE SCALE GENOMIC DNA]</scope>
    <source>
        <strain evidence="3 4">CBS 83171</strain>
    </source>
</reference>
<feature type="transmembrane region" description="Helical" evidence="2">
    <location>
        <begin position="122"/>
        <end position="142"/>
    </location>
</feature>
<evidence type="ECO:0000313" key="3">
    <source>
        <dbReference type="EMBL" id="KAK8060634.1"/>
    </source>
</evidence>
<organism evidence="3 4">
    <name type="scientific">Apiospora saccharicola</name>
    <dbReference type="NCBI Taxonomy" id="335842"/>
    <lineage>
        <taxon>Eukaryota</taxon>
        <taxon>Fungi</taxon>
        <taxon>Dikarya</taxon>
        <taxon>Ascomycota</taxon>
        <taxon>Pezizomycotina</taxon>
        <taxon>Sordariomycetes</taxon>
        <taxon>Xylariomycetidae</taxon>
        <taxon>Amphisphaeriales</taxon>
        <taxon>Apiosporaceae</taxon>
        <taxon>Apiospora</taxon>
    </lineage>
</organism>
<sequence>MCLLALNLEQPPGLVSVTLIQVKELAKVLQTRSTTFIIKTTDTDMQHHLRYKSTSRKQNVVDRLFQRGNVTTEKVDEYHDDVMISIPNQYRNWYGRKEDPPFGEVHGVELQTNTGNTIHLQWLAFPTAIAAITAVILLWTIAESRGKRRNRPVWKYHFLPFLFYSHRFKRGENDSKITEESHADVSASIADNERLLETDEMEKLAVKLQVRFQWPGDGDTEAEAMPRRRKGLRDVDVDSLLQ</sequence>
<evidence type="ECO:0000256" key="2">
    <source>
        <dbReference type="SAM" id="Phobius"/>
    </source>
</evidence>
<keyword evidence="2" id="KW-0472">Membrane</keyword>
<dbReference type="Proteomes" id="UP001446871">
    <property type="component" value="Unassembled WGS sequence"/>
</dbReference>
<proteinExistence type="predicted"/>
<comment type="caution">
    <text evidence="3">The sequence shown here is derived from an EMBL/GenBank/DDBJ whole genome shotgun (WGS) entry which is preliminary data.</text>
</comment>
<keyword evidence="2" id="KW-1133">Transmembrane helix</keyword>
<accession>A0ABR1US15</accession>
<keyword evidence="2" id="KW-0812">Transmembrane</keyword>
<evidence type="ECO:0000313" key="4">
    <source>
        <dbReference type="Proteomes" id="UP001446871"/>
    </source>
</evidence>
<dbReference type="EMBL" id="JAQQWM010000006">
    <property type="protein sequence ID" value="KAK8060634.1"/>
    <property type="molecule type" value="Genomic_DNA"/>
</dbReference>
<name>A0ABR1US15_9PEZI</name>
<gene>
    <name evidence="3" type="ORF">PG996_010564</name>
</gene>
<protein>
    <submittedName>
        <fullName evidence="3">Uncharacterized protein</fullName>
    </submittedName>
</protein>
<keyword evidence="4" id="KW-1185">Reference proteome</keyword>